<evidence type="ECO:0000313" key="2">
    <source>
        <dbReference type="Proteomes" id="UP000824120"/>
    </source>
</evidence>
<sequence>MTEAFKRLNAKVEALLQENAKLMGGTIIERQRTHSTDSYSDLNRKLSISTTKWMAGVHSPTNAKDPLYRIIKITSPVQAVAVKTYQIRLWLSFCQKMKMKVVLHQDEGCPDHLLRQRQLQRSFIKRKRMTT</sequence>
<accession>A0A9J5XZL8</accession>
<name>A0A9J5XZL8_SOLCO</name>
<evidence type="ECO:0000313" key="1">
    <source>
        <dbReference type="EMBL" id="KAG5593063.1"/>
    </source>
</evidence>
<proteinExistence type="predicted"/>
<protein>
    <submittedName>
        <fullName evidence="1">Uncharacterized protein</fullName>
    </submittedName>
</protein>
<organism evidence="1 2">
    <name type="scientific">Solanum commersonii</name>
    <name type="common">Commerson's wild potato</name>
    <name type="synonym">Commerson's nightshade</name>
    <dbReference type="NCBI Taxonomy" id="4109"/>
    <lineage>
        <taxon>Eukaryota</taxon>
        <taxon>Viridiplantae</taxon>
        <taxon>Streptophyta</taxon>
        <taxon>Embryophyta</taxon>
        <taxon>Tracheophyta</taxon>
        <taxon>Spermatophyta</taxon>
        <taxon>Magnoliopsida</taxon>
        <taxon>eudicotyledons</taxon>
        <taxon>Gunneridae</taxon>
        <taxon>Pentapetalae</taxon>
        <taxon>asterids</taxon>
        <taxon>lamiids</taxon>
        <taxon>Solanales</taxon>
        <taxon>Solanaceae</taxon>
        <taxon>Solanoideae</taxon>
        <taxon>Solaneae</taxon>
        <taxon>Solanum</taxon>
    </lineage>
</organism>
<keyword evidence="2" id="KW-1185">Reference proteome</keyword>
<comment type="caution">
    <text evidence="1">The sequence shown here is derived from an EMBL/GenBank/DDBJ whole genome shotgun (WGS) entry which is preliminary data.</text>
</comment>
<dbReference type="Proteomes" id="UP000824120">
    <property type="component" value="Chromosome 8"/>
</dbReference>
<reference evidence="1 2" key="1">
    <citation type="submission" date="2020-09" db="EMBL/GenBank/DDBJ databases">
        <title>De no assembly of potato wild relative species, Solanum commersonii.</title>
        <authorList>
            <person name="Cho K."/>
        </authorList>
    </citation>
    <scope>NUCLEOTIDE SEQUENCE [LARGE SCALE GENOMIC DNA]</scope>
    <source>
        <strain evidence="1">LZ3.2</strain>
        <tissue evidence="1">Leaf</tissue>
    </source>
</reference>
<dbReference type="AlphaFoldDB" id="A0A9J5XZL8"/>
<gene>
    <name evidence="1" type="ORF">H5410_043577</name>
</gene>
<dbReference type="EMBL" id="JACXVP010000008">
    <property type="protein sequence ID" value="KAG5593063.1"/>
    <property type="molecule type" value="Genomic_DNA"/>
</dbReference>